<dbReference type="Proteomes" id="UP000463051">
    <property type="component" value="Unassembled WGS sequence"/>
</dbReference>
<dbReference type="EMBL" id="WJXB01000002">
    <property type="protein sequence ID" value="MRN52759.1"/>
    <property type="molecule type" value="Genomic_DNA"/>
</dbReference>
<keyword evidence="2" id="KW-1185">Reference proteome</keyword>
<dbReference type="RefSeq" id="WP_154117744.1">
    <property type="nucleotide sequence ID" value="NZ_WJXB01000002.1"/>
</dbReference>
<accession>A0A7X2H3C7</accession>
<reference evidence="1 2" key="1">
    <citation type="submission" date="2019-11" db="EMBL/GenBank/DDBJ databases">
        <title>Paenibacillus monticola sp. nov., a novel PGPR strain isolated from mountain sample in China.</title>
        <authorList>
            <person name="Zhao Q."/>
            <person name="Li H.-P."/>
            <person name="Zhang J.-L."/>
        </authorList>
    </citation>
    <scope>NUCLEOTIDE SEQUENCE [LARGE SCALE GENOMIC DNA]</scope>
    <source>
        <strain evidence="1 2">LC-T2</strain>
    </source>
</reference>
<dbReference type="InterPro" id="IPR054271">
    <property type="entry name" value="DUF7002"/>
</dbReference>
<gene>
    <name evidence="1" type="ORF">GJB61_07070</name>
</gene>
<comment type="caution">
    <text evidence="1">The sequence shown here is derived from an EMBL/GenBank/DDBJ whole genome shotgun (WGS) entry which is preliminary data.</text>
</comment>
<evidence type="ECO:0000313" key="2">
    <source>
        <dbReference type="Proteomes" id="UP000463051"/>
    </source>
</evidence>
<dbReference type="AlphaFoldDB" id="A0A7X2H3C7"/>
<proteinExistence type="predicted"/>
<sequence>MNTIIIEDITKSPLRRSLYHFTRVRNLQAIATLDGLYSSALLSPEFSKGIRRSEVKHIYVNDQSIVLNAHLRIQPEMMDADTTEEQFRTCLDHHVFLWPTERDCLAMANMYSRREPSEAFAILQFAAYELLADHFAAIKLSKYDSGSSPRYPHRTSYRKSCRMFLPLDSFSKTTDRLIPSKPSEIKEVLIEDKLAPLSKYLQTIYCSEILQVPSRWRPLVRPLIL</sequence>
<protein>
    <recommendedName>
        <fullName evidence="3">DUF4433 domain-containing protein</fullName>
    </recommendedName>
</protein>
<evidence type="ECO:0008006" key="3">
    <source>
        <dbReference type="Google" id="ProtNLM"/>
    </source>
</evidence>
<name>A0A7X2H3C7_9BACL</name>
<dbReference type="Pfam" id="PF22531">
    <property type="entry name" value="DUF7002"/>
    <property type="match status" value="1"/>
</dbReference>
<evidence type="ECO:0000313" key="1">
    <source>
        <dbReference type="EMBL" id="MRN52759.1"/>
    </source>
</evidence>
<organism evidence="1 2">
    <name type="scientific">Paenibacillus monticola</name>
    <dbReference type="NCBI Taxonomy" id="2666075"/>
    <lineage>
        <taxon>Bacteria</taxon>
        <taxon>Bacillati</taxon>
        <taxon>Bacillota</taxon>
        <taxon>Bacilli</taxon>
        <taxon>Bacillales</taxon>
        <taxon>Paenibacillaceae</taxon>
        <taxon>Paenibacillus</taxon>
    </lineage>
</organism>